<accession>M0ILJ7</accession>
<dbReference type="InterPro" id="IPR013561">
    <property type="entry name" value="FilR1_middle_dom"/>
</dbReference>
<name>M0ILJ7_9EURY</name>
<proteinExistence type="predicted"/>
<sequence>MHSVRFTNRRKSDSLCESGASVASVTSASSPASPNAIPTQRTPSRFRHITSLEASTLSKHVFEGTETEIIYLPHIAETLFDTYPEKATEAVESGHLTLRTRDDLPYGLALFDDRVGIGGYDESTGMMEVFVDTGPPIAREWAERVYASVRADSTLLGAYGPLEAERQFGLLVSSGVGMNGLGTHRAPHHRVPSSVRNGAVVIGHPGIGPQPSNHHRSLLS</sequence>
<reference evidence="2 3" key="1">
    <citation type="journal article" date="2014" name="PLoS Genet.">
        <title>Phylogenetically driven sequencing of extremely halophilic archaea reveals strategies for static and dynamic osmo-response.</title>
        <authorList>
            <person name="Becker E.A."/>
            <person name="Seitzer P.M."/>
            <person name="Tritt A."/>
            <person name="Larsen D."/>
            <person name="Krusor M."/>
            <person name="Yao A.I."/>
            <person name="Wu D."/>
            <person name="Madern D."/>
            <person name="Eisen J.A."/>
            <person name="Darling A.E."/>
            <person name="Facciotti M.T."/>
        </authorList>
    </citation>
    <scope>NUCLEOTIDE SEQUENCE [LARGE SCALE GENOMIC DNA]</scope>
    <source>
        <strain evidence="2 3">ATCC BAA-1512</strain>
    </source>
</reference>
<keyword evidence="3" id="KW-1185">Reference proteome</keyword>
<dbReference type="AlphaFoldDB" id="M0ILJ7"/>
<dbReference type="Pfam" id="PF08350">
    <property type="entry name" value="FilR1_middle"/>
    <property type="match status" value="1"/>
</dbReference>
<feature type="domain" description="Methanogenesis regulatory protein FilR1 middle" evidence="1">
    <location>
        <begin position="55"/>
        <end position="152"/>
    </location>
</feature>
<evidence type="ECO:0000259" key="1">
    <source>
        <dbReference type="Pfam" id="PF08350"/>
    </source>
</evidence>
<dbReference type="EMBL" id="AOLN01000006">
    <property type="protein sequence ID" value="ELZ96907.1"/>
    <property type="molecule type" value="Genomic_DNA"/>
</dbReference>
<comment type="caution">
    <text evidence="2">The sequence shown here is derived from an EMBL/GenBank/DDBJ whole genome shotgun (WGS) entry which is preliminary data.</text>
</comment>
<dbReference type="PATRIC" id="fig|662479.7.peg.821"/>
<evidence type="ECO:0000313" key="3">
    <source>
        <dbReference type="Proteomes" id="UP000011550"/>
    </source>
</evidence>
<evidence type="ECO:0000313" key="2">
    <source>
        <dbReference type="EMBL" id="ELZ96907.1"/>
    </source>
</evidence>
<protein>
    <submittedName>
        <fullName evidence="2">Putative DNA binding protein</fullName>
    </submittedName>
</protein>
<organism evidence="2 3">
    <name type="scientific">Haloferax mucosum ATCC BAA-1512</name>
    <dbReference type="NCBI Taxonomy" id="662479"/>
    <lineage>
        <taxon>Archaea</taxon>
        <taxon>Methanobacteriati</taxon>
        <taxon>Methanobacteriota</taxon>
        <taxon>Stenosarchaea group</taxon>
        <taxon>Halobacteria</taxon>
        <taxon>Halobacteriales</taxon>
        <taxon>Haloferacaceae</taxon>
        <taxon>Haloferax</taxon>
    </lineage>
</organism>
<dbReference type="Proteomes" id="UP000011550">
    <property type="component" value="Unassembled WGS sequence"/>
</dbReference>
<gene>
    <name evidence="2" type="ORF">C440_03998</name>
</gene>